<name>A0A382FCY5_9ZZZZ</name>
<sequence length="196" mass="22063">VSTQLRLIVGLGNPGSEHAQTRHNAGFWFLDSLAERLSINFIPDKRFQSELCRYQNDAVDCWLCKPQTYMNDSGTAVQALTRYYKIPINQILIVHDEIDLNVGNLRFKIGGGHGGNNGLKDIIDKVGDPNFNRLRIGIGHPGAVDKVVSYVLNKPSDVDKYNILAGINNIMDGYENLFHNHIEELMNQNNKKNKTN</sequence>
<dbReference type="NCBIfam" id="TIGR00447">
    <property type="entry name" value="pth"/>
    <property type="match status" value="1"/>
</dbReference>
<comment type="similarity">
    <text evidence="5">Belongs to the PTH family.</text>
</comment>
<evidence type="ECO:0000256" key="5">
    <source>
        <dbReference type="ARBA" id="ARBA00038063"/>
    </source>
</evidence>
<keyword evidence="3" id="KW-0378">Hydrolase</keyword>
<dbReference type="CDD" id="cd00462">
    <property type="entry name" value="PTH"/>
    <property type="match status" value="1"/>
</dbReference>
<dbReference type="EMBL" id="UINC01049243">
    <property type="protein sequence ID" value="SVB60780.1"/>
    <property type="molecule type" value="Genomic_DNA"/>
</dbReference>
<accession>A0A382FCY5</accession>
<keyword evidence="4" id="KW-0694">RNA-binding</keyword>
<reference evidence="6" key="1">
    <citation type="submission" date="2018-05" db="EMBL/GenBank/DDBJ databases">
        <authorList>
            <person name="Lanie J.A."/>
            <person name="Ng W.-L."/>
            <person name="Kazmierczak K.M."/>
            <person name="Andrzejewski T.M."/>
            <person name="Davidsen T.M."/>
            <person name="Wayne K.J."/>
            <person name="Tettelin H."/>
            <person name="Glass J.I."/>
            <person name="Rusch D."/>
            <person name="Podicherti R."/>
            <person name="Tsui H.-C.T."/>
            <person name="Winkler M.E."/>
        </authorList>
    </citation>
    <scope>NUCLEOTIDE SEQUENCE</scope>
</reference>
<evidence type="ECO:0000256" key="2">
    <source>
        <dbReference type="ARBA" id="ARBA00022555"/>
    </source>
</evidence>
<protein>
    <recommendedName>
        <fullName evidence="1">peptidyl-tRNA hydrolase</fullName>
        <ecNumber evidence="1">3.1.1.29</ecNumber>
    </recommendedName>
</protein>
<gene>
    <name evidence="6" type="ORF">METZ01_LOCUS213634</name>
</gene>
<dbReference type="Gene3D" id="3.40.50.1470">
    <property type="entry name" value="Peptidyl-tRNA hydrolase"/>
    <property type="match status" value="1"/>
</dbReference>
<evidence type="ECO:0000256" key="4">
    <source>
        <dbReference type="ARBA" id="ARBA00022884"/>
    </source>
</evidence>
<dbReference type="FunFam" id="3.40.50.1470:FF:000001">
    <property type="entry name" value="Peptidyl-tRNA hydrolase"/>
    <property type="match status" value="1"/>
</dbReference>
<evidence type="ECO:0000256" key="1">
    <source>
        <dbReference type="ARBA" id="ARBA00013260"/>
    </source>
</evidence>
<dbReference type="Pfam" id="PF01195">
    <property type="entry name" value="Pept_tRNA_hydro"/>
    <property type="match status" value="1"/>
</dbReference>
<dbReference type="EC" id="3.1.1.29" evidence="1"/>
<dbReference type="PANTHER" id="PTHR17224">
    <property type="entry name" value="PEPTIDYL-TRNA HYDROLASE"/>
    <property type="match status" value="1"/>
</dbReference>
<organism evidence="6">
    <name type="scientific">marine metagenome</name>
    <dbReference type="NCBI Taxonomy" id="408172"/>
    <lineage>
        <taxon>unclassified sequences</taxon>
        <taxon>metagenomes</taxon>
        <taxon>ecological metagenomes</taxon>
    </lineage>
</organism>
<evidence type="ECO:0000313" key="6">
    <source>
        <dbReference type="EMBL" id="SVB60780.1"/>
    </source>
</evidence>
<dbReference type="GO" id="GO:0000049">
    <property type="term" value="F:tRNA binding"/>
    <property type="evidence" value="ECO:0007669"/>
    <property type="project" value="UniProtKB-KW"/>
</dbReference>
<dbReference type="PANTHER" id="PTHR17224:SF1">
    <property type="entry name" value="PEPTIDYL-TRNA HYDROLASE"/>
    <property type="match status" value="1"/>
</dbReference>
<dbReference type="InterPro" id="IPR036416">
    <property type="entry name" value="Pept_tRNA_hydro_sf"/>
</dbReference>
<dbReference type="HAMAP" id="MF_00083">
    <property type="entry name" value="Pept_tRNA_hydro_bact"/>
    <property type="match status" value="1"/>
</dbReference>
<feature type="non-terminal residue" evidence="6">
    <location>
        <position position="1"/>
    </location>
</feature>
<evidence type="ECO:0000256" key="3">
    <source>
        <dbReference type="ARBA" id="ARBA00022801"/>
    </source>
</evidence>
<dbReference type="InterPro" id="IPR001328">
    <property type="entry name" value="Pept_tRNA_hydro"/>
</dbReference>
<dbReference type="AlphaFoldDB" id="A0A382FCY5"/>
<dbReference type="SUPFAM" id="SSF53178">
    <property type="entry name" value="Peptidyl-tRNA hydrolase-like"/>
    <property type="match status" value="1"/>
</dbReference>
<keyword evidence="2" id="KW-0820">tRNA-binding</keyword>
<dbReference type="PROSITE" id="PS01195">
    <property type="entry name" value="PEPT_TRNA_HYDROL_1"/>
    <property type="match status" value="1"/>
</dbReference>
<proteinExistence type="inferred from homology"/>
<dbReference type="InterPro" id="IPR018171">
    <property type="entry name" value="Pept_tRNA_hydro_CS"/>
</dbReference>
<dbReference type="GO" id="GO:0004045">
    <property type="term" value="F:peptidyl-tRNA hydrolase activity"/>
    <property type="evidence" value="ECO:0007669"/>
    <property type="project" value="UniProtKB-EC"/>
</dbReference>